<sequence length="493" mass="56265">MNSANRQKLLQEYADQNRRPLQMKINNEAVIIPVEYTLSGSAEEIQKNFLADYFDQQKDERRKYKEAGIAPRQIEMNGAVYVVPFKLRNVERRDTQIVELVLRRAQAKYNRAVSLTRKLDRIYPERKYTVEVAGEHVKRMQAAYNRYLVGKFKAQGKAALFKAGEMLAGGFRSLSQNVRSPFDLASLERCGRKIAMGSLLTLGIGLSSYGLYHSVRDKPADKEKAALGTNRQAVPEGDAADFAEVWEQQAQAVQGGQSESKSSGRVSAAEAPGFKRSEAQKDKLFKRYMKDIFESEGGYADETIDQPTNMGIIQPTLDSYRKRFPKEAARLKFPQKVKELKRSQAMQIYHRLYFDQYKIGDYRNESIGQLVFDIYVNHTPQTAKEFIDQALKAARKTGAKIALPRSTTERVAVVNALAEQPAAEAAFYNQIMTERRFHMYKQTTLKVKRGEVKESRFAQGLRNRANKYNDRYVATNVQERGSSARLRLAMNER</sequence>
<protein>
    <recommendedName>
        <fullName evidence="2">TtsA-like Glycoside hydrolase family 108 domain-containing protein</fullName>
    </recommendedName>
</protein>
<dbReference type="EMBL" id="DVNC01000041">
    <property type="protein sequence ID" value="HIU53698.1"/>
    <property type="molecule type" value="Genomic_DNA"/>
</dbReference>
<dbReference type="Pfam" id="PF05838">
    <property type="entry name" value="Glyco_hydro_108"/>
    <property type="match status" value="1"/>
</dbReference>
<dbReference type="Proteomes" id="UP000824107">
    <property type="component" value="Unassembled WGS sequence"/>
</dbReference>
<comment type="caution">
    <text evidence="3">The sequence shown here is derived from an EMBL/GenBank/DDBJ whole genome shotgun (WGS) entry which is preliminary data.</text>
</comment>
<feature type="domain" description="TtsA-like Glycoside hydrolase family 108" evidence="2">
    <location>
        <begin position="290"/>
        <end position="378"/>
    </location>
</feature>
<dbReference type="InterPro" id="IPR023346">
    <property type="entry name" value="Lysozyme-like_dom_sf"/>
</dbReference>
<name>A0A9D1M4E5_9PROT</name>
<evidence type="ECO:0000259" key="2">
    <source>
        <dbReference type="Pfam" id="PF05838"/>
    </source>
</evidence>
<dbReference type="InterPro" id="IPR008565">
    <property type="entry name" value="TtsA-like_GH18_dom"/>
</dbReference>
<dbReference type="Gene3D" id="1.20.141.10">
    <property type="entry name" value="Chitosanase, subunit A, domain 1"/>
    <property type="match status" value="1"/>
</dbReference>
<dbReference type="AlphaFoldDB" id="A0A9D1M4E5"/>
<proteinExistence type="predicted"/>
<reference evidence="3" key="1">
    <citation type="submission" date="2020-10" db="EMBL/GenBank/DDBJ databases">
        <authorList>
            <person name="Gilroy R."/>
        </authorList>
    </citation>
    <scope>NUCLEOTIDE SEQUENCE</scope>
    <source>
        <strain evidence="3">ChiW3-316</strain>
    </source>
</reference>
<gene>
    <name evidence="3" type="ORF">IAD20_06425</name>
</gene>
<organism evidence="3 4">
    <name type="scientific">Candidatus Scatocola faecipullorum</name>
    <dbReference type="NCBI Taxonomy" id="2840917"/>
    <lineage>
        <taxon>Bacteria</taxon>
        <taxon>Pseudomonadati</taxon>
        <taxon>Pseudomonadota</taxon>
        <taxon>Alphaproteobacteria</taxon>
        <taxon>Rhodospirillales</taxon>
        <taxon>Rhodospirillaceae</taxon>
        <taxon>Rhodospirillaceae incertae sedis</taxon>
        <taxon>Candidatus Scatocola</taxon>
    </lineage>
</organism>
<feature type="compositionally biased region" description="Low complexity" evidence="1">
    <location>
        <begin position="251"/>
        <end position="260"/>
    </location>
</feature>
<evidence type="ECO:0000313" key="4">
    <source>
        <dbReference type="Proteomes" id="UP000824107"/>
    </source>
</evidence>
<accession>A0A9D1M4E5</accession>
<dbReference type="SUPFAM" id="SSF53955">
    <property type="entry name" value="Lysozyme-like"/>
    <property type="match status" value="1"/>
</dbReference>
<feature type="region of interest" description="Disordered" evidence="1">
    <location>
        <begin position="251"/>
        <end position="273"/>
    </location>
</feature>
<reference evidence="3" key="2">
    <citation type="journal article" date="2021" name="PeerJ">
        <title>Extensive microbial diversity within the chicken gut microbiome revealed by metagenomics and culture.</title>
        <authorList>
            <person name="Gilroy R."/>
            <person name="Ravi A."/>
            <person name="Getino M."/>
            <person name="Pursley I."/>
            <person name="Horton D.L."/>
            <person name="Alikhan N.F."/>
            <person name="Baker D."/>
            <person name="Gharbi K."/>
            <person name="Hall N."/>
            <person name="Watson M."/>
            <person name="Adriaenssens E.M."/>
            <person name="Foster-Nyarko E."/>
            <person name="Jarju S."/>
            <person name="Secka A."/>
            <person name="Antonio M."/>
            <person name="Oren A."/>
            <person name="Chaudhuri R.R."/>
            <person name="La Ragione R."/>
            <person name="Hildebrand F."/>
            <person name="Pallen M.J."/>
        </authorList>
    </citation>
    <scope>NUCLEOTIDE SEQUENCE</scope>
    <source>
        <strain evidence="3">ChiW3-316</strain>
    </source>
</reference>
<evidence type="ECO:0000256" key="1">
    <source>
        <dbReference type="SAM" id="MobiDB-lite"/>
    </source>
</evidence>
<evidence type="ECO:0000313" key="3">
    <source>
        <dbReference type="EMBL" id="HIU53698.1"/>
    </source>
</evidence>